<accession>A0A8B0SNE7</accession>
<organism evidence="6">
    <name type="scientific">Thiothrix fructosivorans</name>
    <dbReference type="NCBI Taxonomy" id="111770"/>
    <lineage>
        <taxon>Bacteria</taxon>
        <taxon>Pseudomonadati</taxon>
        <taxon>Pseudomonadota</taxon>
        <taxon>Gammaproteobacteria</taxon>
        <taxon>Thiotrichales</taxon>
        <taxon>Thiotrichaceae</taxon>
        <taxon>Thiothrix</taxon>
    </lineage>
</organism>
<dbReference type="Pfam" id="PF03472">
    <property type="entry name" value="Autoind_bind"/>
    <property type="match status" value="1"/>
</dbReference>
<reference evidence="6" key="2">
    <citation type="submission" date="2021-04" db="EMBL/GenBank/DDBJ databases">
        <title>Complete Genome and methylome analysis of Thiothrix fructosivorans ATCC 49748.</title>
        <authorList>
            <person name="Fomenkov A."/>
            <person name="Sun L."/>
            <person name="Vincze T."/>
            <person name="Grabovich M.Y."/>
            <person name="Roberts R.J."/>
        </authorList>
    </citation>
    <scope>NUCLEOTIDE SEQUENCE</scope>
    <source>
        <strain evidence="6">ATCC 49748</strain>
    </source>
</reference>
<dbReference type="RefSeq" id="WP_207249758.1">
    <property type="nucleotide sequence ID" value="NZ_JAFMPM010000006.1"/>
</dbReference>
<evidence type="ECO:0000256" key="2">
    <source>
        <dbReference type="ARBA" id="ARBA00023125"/>
    </source>
</evidence>
<dbReference type="Proteomes" id="UP000664466">
    <property type="component" value="Unassembled WGS sequence"/>
</dbReference>
<dbReference type="Gene3D" id="3.30.450.80">
    <property type="entry name" value="Transcription factor LuxR-like, autoinducer-binding domain"/>
    <property type="match status" value="1"/>
</dbReference>
<dbReference type="AlphaFoldDB" id="A0A8B0SNE7"/>
<name>A0A8B0SNE7_9GAMM</name>
<evidence type="ECO:0000313" key="7">
    <source>
        <dbReference type="Proteomes" id="UP000664466"/>
    </source>
</evidence>
<keyword evidence="7" id="KW-1185">Reference proteome</keyword>
<evidence type="ECO:0000259" key="4">
    <source>
        <dbReference type="Pfam" id="PF03472"/>
    </source>
</evidence>
<gene>
    <name evidence="6" type="ORF">J1836_009065</name>
    <name evidence="5" type="ORF">J1836_03760</name>
</gene>
<dbReference type="InterPro" id="IPR005143">
    <property type="entry name" value="TF_LuxR_autoind-bd_dom"/>
</dbReference>
<proteinExistence type="predicted"/>
<keyword evidence="3" id="KW-0804">Transcription</keyword>
<dbReference type="InterPro" id="IPR036693">
    <property type="entry name" value="TF_LuxR_autoind-bd_dom_sf"/>
</dbReference>
<reference evidence="5 7" key="1">
    <citation type="submission" date="2021-03" db="EMBL/GenBank/DDBJ databases">
        <title>Draft genome and methylome analysis of Thiotrix fructosivoruns ATCC 49748.</title>
        <authorList>
            <person name="Fomenkov A."/>
            <person name="Grabovich M.Y."/>
            <person name="Roberts R.J."/>
        </authorList>
    </citation>
    <scope>NUCLEOTIDE SEQUENCE [LARGE SCALE GENOMIC DNA]</scope>
    <source>
        <strain evidence="5 7">ATCC 49748</strain>
    </source>
</reference>
<sequence length="262" mass="29380">MKPLLSAPGVFNPLDFVAALFQANTFDEAFAVYTRCVQSLGFEGVLYTFIPQLHLQSGLPLAPLFITSDTYNPHFLKHYQEAGFEKHDFTIKKITQGETHVIDWWVEARKPETTAPERHVVITAEQDYGIKHGLSLPLVGAAGFGGASIISAEKDALYQRLLATNLSTLMCCTQIFHEHVMSKPALRAFFLAALLEQLSVKERQLLPFLITGLPMKILPKYLPGISQKYGEKLLESILKKFGSINKAQLLYYLGLLQLLDQR</sequence>
<evidence type="ECO:0000256" key="1">
    <source>
        <dbReference type="ARBA" id="ARBA00023015"/>
    </source>
</evidence>
<evidence type="ECO:0000256" key="3">
    <source>
        <dbReference type="ARBA" id="ARBA00023163"/>
    </source>
</evidence>
<dbReference type="GO" id="GO:0003677">
    <property type="term" value="F:DNA binding"/>
    <property type="evidence" value="ECO:0007669"/>
    <property type="project" value="UniProtKB-KW"/>
</dbReference>
<feature type="domain" description="Transcription factor LuxR-like autoinducer-binding" evidence="4">
    <location>
        <begin position="27"/>
        <end position="179"/>
    </location>
</feature>
<evidence type="ECO:0000313" key="6">
    <source>
        <dbReference type="EMBL" id="QTX12454.1"/>
    </source>
</evidence>
<evidence type="ECO:0000313" key="5">
    <source>
        <dbReference type="EMBL" id="MBO0612045.1"/>
    </source>
</evidence>
<keyword evidence="2" id="KW-0238">DNA-binding</keyword>
<keyword evidence="1" id="KW-0805">Transcription regulation</keyword>
<protein>
    <submittedName>
        <fullName evidence="6">Autoinducer binding domain-containing protein</fullName>
    </submittedName>
</protein>
<dbReference type="EMBL" id="CP072748">
    <property type="protein sequence ID" value="QTX12454.1"/>
    <property type="molecule type" value="Genomic_DNA"/>
</dbReference>
<dbReference type="EMBL" id="JAFMPM010000006">
    <property type="protein sequence ID" value="MBO0612045.1"/>
    <property type="molecule type" value="Genomic_DNA"/>
</dbReference>
<dbReference type="SUPFAM" id="SSF75516">
    <property type="entry name" value="Pheromone-binding domain of LuxR-like quorum-sensing transcription factors"/>
    <property type="match status" value="1"/>
</dbReference>